<evidence type="ECO:0000313" key="1">
    <source>
        <dbReference type="EMBL" id="KAJ6641290.1"/>
    </source>
</evidence>
<sequence>MFSKWGQNGRVLHLHFIVPATDRIFYGRTAGGLYAGASAGNGVGASAALGGGLGAGGVGAGGIGAESHAGGVSRKVVKLTETQPESVKTVTYVDETPPNVDASYSSSFNAHSSVNGGINGGQSAVVSTYNAQSPLGTVDSQSSLHTNVETAPQSVHVQKFKKRIHHHRLRPNHNKVLTIEKRVQVPQYQTNTQSQTQTNIQSGWGQQPAAGFDYRKFFDFGFFANTAAGFGGPHLPQQPYQTQTVTVEKTVPQQPQIVYEERVVPKVVYEKRIVPQVVVEKKIVPETVVVQKTIQPVPATATFTKEVQVEKRIESDVNKEVNVAASPVQTQGTYGGSSSQSHFGFSGGYNHQAGANLINDIFNIPIATLQAVNRLVSNKVAGGVGGGANIDIQKTITVN</sequence>
<organism evidence="1 2">
    <name type="scientific">Pseudolycoriella hygida</name>
    <dbReference type="NCBI Taxonomy" id="35572"/>
    <lineage>
        <taxon>Eukaryota</taxon>
        <taxon>Metazoa</taxon>
        <taxon>Ecdysozoa</taxon>
        <taxon>Arthropoda</taxon>
        <taxon>Hexapoda</taxon>
        <taxon>Insecta</taxon>
        <taxon>Pterygota</taxon>
        <taxon>Neoptera</taxon>
        <taxon>Endopterygota</taxon>
        <taxon>Diptera</taxon>
        <taxon>Nematocera</taxon>
        <taxon>Sciaroidea</taxon>
        <taxon>Sciaridae</taxon>
        <taxon>Pseudolycoriella</taxon>
    </lineage>
</organism>
<reference evidence="1" key="1">
    <citation type="submission" date="2022-07" db="EMBL/GenBank/DDBJ databases">
        <authorList>
            <person name="Trinca V."/>
            <person name="Uliana J.V.C."/>
            <person name="Torres T.T."/>
            <person name="Ward R.J."/>
            <person name="Monesi N."/>
        </authorList>
    </citation>
    <scope>NUCLEOTIDE SEQUENCE</scope>
    <source>
        <strain evidence="1">HSMRA1968</strain>
        <tissue evidence="1">Whole embryos</tissue>
    </source>
</reference>
<comment type="caution">
    <text evidence="1">The sequence shown here is derived from an EMBL/GenBank/DDBJ whole genome shotgun (WGS) entry which is preliminary data.</text>
</comment>
<protein>
    <submittedName>
        <fullName evidence="1">Uncharacterized protein</fullName>
    </submittedName>
</protein>
<evidence type="ECO:0000313" key="2">
    <source>
        <dbReference type="Proteomes" id="UP001151699"/>
    </source>
</evidence>
<dbReference type="AlphaFoldDB" id="A0A9Q0S2M4"/>
<dbReference type="EMBL" id="WJQU01000002">
    <property type="protein sequence ID" value="KAJ6641290.1"/>
    <property type="molecule type" value="Genomic_DNA"/>
</dbReference>
<dbReference type="OrthoDB" id="7697912at2759"/>
<accession>A0A9Q0S2M4</accession>
<keyword evidence="2" id="KW-1185">Reference proteome</keyword>
<name>A0A9Q0S2M4_9DIPT</name>
<proteinExistence type="predicted"/>
<dbReference type="Proteomes" id="UP001151699">
    <property type="component" value="Chromosome B"/>
</dbReference>
<gene>
    <name evidence="1" type="ORF">Bhyg_06226</name>
</gene>